<feature type="domain" description="LysM" evidence="2">
    <location>
        <begin position="202"/>
        <end position="246"/>
    </location>
</feature>
<dbReference type="InterPro" id="IPR016047">
    <property type="entry name" value="M23ase_b-sheet_dom"/>
</dbReference>
<dbReference type="InterPro" id="IPR050570">
    <property type="entry name" value="Cell_wall_metabolism_enzyme"/>
</dbReference>
<dbReference type="SMART" id="SM00257">
    <property type="entry name" value="LysM"/>
    <property type="match status" value="2"/>
</dbReference>
<dbReference type="Proteomes" id="UP000178935">
    <property type="component" value="Unassembled WGS sequence"/>
</dbReference>
<dbReference type="PROSITE" id="PS51782">
    <property type="entry name" value="LYSM"/>
    <property type="match status" value="2"/>
</dbReference>
<comment type="caution">
    <text evidence="3">The sequence shown here is derived from an EMBL/GenBank/DDBJ whole genome shotgun (WGS) entry which is preliminary data.</text>
</comment>
<dbReference type="CDD" id="cd00118">
    <property type="entry name" value="LysM"/>
    <property type="match status" value="2"/>
</dbReference>
<dbReference type="PANTHER" id="PTHR21666:SF270">
    <property type="entry name" value="MUREIN HYDROLASE ACTIVATOR ENVC"/>
    <property type="match status" value="1"/>
</dbReference>
<organism evidence="3 4">
    <name type="scientific">Candidatus Staskawiczbacteria bacterium RIFOXYD1_FULL_32_13</name>
    <dbReference type="NCBI Taxonomy" id="1802234"/>
    <lineage>
        <taxon>Bacteria</taxon>
        <taxon>Candidatus Staskawicziibacteriota</taxon>
    </lineage>
</organism>
<dbReference type="Gene3D" id="2.70.70.10">
    <property type="entry name" value="Glucose Permease (Domain IIA)"/>
    <property type="match status" value="1"/>
</dbReference>
<dbReference type="CDD" id="cd12797">
    <property type="entry name" value="M23_peptidase"/>
    <property type="match status" value="1"/>
</dbReference>
<dbReference type="Pfam" id="PF01476">
    <property type="entry name" value="LysM"/>
    <property type="match status" value="2"/>
</dbReference>
<dbReference type="InterPro" id="IPR011055">
    <property type="entry name" value="Dup_hybrid_motif"/>
</dbReference>
<dbReference type="Gene3D" id="3.10.350.10">
    <property type="entry name" value="LysM domain"/>
    <property type="match status" value="2"/>
</dbReference>
<dbReference type="PANTHER" id="PTHR21666">
    <property type="entry name" value="PEPTIDASE-RELATED"/>
    <property type="match status" value="1"/>
</dbReference>
<dbReference type="AlphaFoldDB" id="A0A1G2JN24"/>
<keyword evidence="1" id="KW-1133">Transmembrane helix</keyword>
<evidence type="ECO:0000313" key="3">
    <source>
        <dbReference type="EMBL" id="OGZ88556.1"/>
    </source>
</evidence>
<keyword evidence="1" id="KW-0472">Membrane</keyword>
<sequence>MMLLYHIKVWIKNLTSSPLNDTLVLMGTLDFSKKNKQKVNRPKRVLKNPLFYFGMISFLLFAFVCFGFENFSDFNDTLKNKSVFLNSFLEGSEGVTKDSLFLNSKNILALEVPDLKIIEDNSVYGIASYRVLSTQVLGSIFGEDLQNSKEIVEYTVLPGDTFESIAQNFNISINTILWSNNLTKNSTLKVGQTIVILPVSGLLHIVKSGDTISDIAKTYKVKVDDIVSFNSFNNENDIFLGDILIVPGGVMPQKPVPSITQAPIANNFFIIPVEGTISQKLHFYNAIDIANKCGTPFYAAAYGTVQRVAYGWNLGGGNYITILHSNGVVSYYGHFMTAFVKPGDVVKTGDRIALVGGGKGMAGAGISTGCHLHFDIRGGKNPLSGYILGSKLKFK</sequence>
<dbReference type="InterPro" id="IPR036779">
    <property type="entry name" value="LysM_dom_sf"/>
</dbReference>
<name>A0A1G2JN24_9BACT</name>
<feature type="transmembrane region" description="Helical" evidence="1">
    <location>
        <begin position="50"/>
        <end position="71"/>
    </location>
</feature>
<gene>
    <name evidence="3" type="ORF">A2561_04630</name>
</gene>
<evidence type="ECO:0000256" key="1">
    <source>
        <dbReference type="SAM" id="Phobius"/>
    </source>
</evidence>
<evidence type="ECO:0000259" key="2">
    <source>
        <dbReference type="PROSITE" id="PS51782"/>
    </source>
</evidence>
<reference evidence="3 4" key="1">
    <citation type="journal article" date="2016" name="Nat. Commun.">
        <title>Thousands of microbial genomes shed light on interconnected biogeochemical processes in an aquifer system.</title>
        <authorList>
            <person name="Anantharaman K."/>
            <person name="Brown C.T."/>
            <person name="Hug L.A."/>
            <person name="Sharon I."/>
            <person name="Castelle C.J."/>
            <person name="Probst A.J."/>
            <person name="Thomas B.C."/>
            <person name="Singh A."/>
            <person name="Wilkins M.J."/>
            <person name="Karaoz U."/>
            <person name="Brodie E.L."/>
            <person name="Williams K.H."/>
            <person name="Hubbard S.S."/>
            <person name="Banfield J.F."/>
        </authorList>
    </citation>
    <scope>NUCLEOTIDE SEQUENCE [LARGE SCALE GENOMIC DNA]</scope>
</reference>
<protein>
    <recommendedName>
        <fullName evidence="2">LysM domain-containing protein</fullName>
    </recommendedName>
</protein>
<feature type="domain" description="LysM" evidence="2">
    <location>
        <begin position="152"/>
        <end position="196"/>
    </location>
</feature>
<dbReference type="Pfam" id="PF01551">
    <property type="entry name" value="Peptidase_M23"/>
    <property type="match status" value="1"/>
</dbReference>
<accession>A0A1G2JN24</accession>
<proteinExistence type="predicted"/>
<keyword evidence="1" id="KW-0812">Transmembrane</keyword>
<dbReference type="GO" id="GO:0004222">
    <property type="term" value="F:metalloendopeptidase activity"/>
    <property type="evidence" value="ECO:0007669"/>
    <property type="project" value="TreeGrafter"/>
</dbReference>
<dbReference type="InterPro" id="IPR018392">
    <property type="entry name" value="LysM"/>
</dbReference>
<dbReference type="EMBL" id="MHPU01000020">
    <property type="protein sequence ID" value="OGZ88556.1"/>
    <property type="molecule type" value="Genomic_DNA"/>
</dbReference>
<evidence type="ECO:0000313" key="4">
    <source>
        <dbReference type="Proteomes" id="UP000178935"/>
    </source>
</evidence>
<dbReference type="SUPFAM" id="SSF51261">
    <property type="entry name" value="Duplicated hybrid motif"/>
    <property type="match status" value="1"/>
</dbReference>